<evidence type="ECO:0000256" key="1">
    <source>
        <dbReference type="SAM" id="MobiDB-lite"/>
    </source>
</evidence>
<protein>
    <recommendedName>
        <fullName evidence="4">MinD-like ATPase involved in chromosome partitioning or flagellar assembly</fullName>
    </recommendedName>
</protein>
<dbReference type="EMBL" id="JBIAQY010000004">
    <property type="protein sequence ID" value="MFF3569248.1"/>
    <property type="molecule type" value="Genomic_DNA"/>
</dbReference>
<dbReference type="InterPro" id="IPR050625">
    <property type="entry name" value="ParA/MinD_ATPase"/>
</dbReference>
<evidence type="ECO:0008006" key="4">
    <source>
        <dbReference type="Google" id="ProtNLM"/>
    </source>
</evidence>
<evidence type="ECO:0000313" key="2">
    <source>
        <dbReference type="EMBL" id="MFF3569248.1"/>
    </source>
</evidence>
<feature type="compositionally biased region" description="Acidic residues" evidence="1">
    <location>
        <begin position="1"/>
        <end position="12"/>
    </location>
</feature>
<evidence type="ECO:0000313" key="3">
    <source>
        <dbReference type="Proteomes" id="UP001601992"/>
    </source>
</evidence>
<feature type="compositionally biased region" description="Acidic residues" evidence="1">
    <location>
        <begin position="47"/>
        <end position="57"/>
    </location>
</feature>
<comment type="caution">
    <text evidence="2">The sequence shown here is derived from an EMBL/GenBank/DDBJ whole genome shotgun (WGS) entry which is preliminary data.</text>
</comment>
<proteinExistence type="predicted"/>
<reference evidence="2 3" key="1">
    <citation type="submission" date="2024-10" db="EMBL/GenBank/DDBJ databases">
        <title>The Natural Products Discovery Center: Release of the First 8490 Sequenced Strains for Exploring Actinobacteria Biosynthetic Diversity.</title>
        <authorList>
            <person name="Kalkreuter E."/>
            <person name="Kautsar S.A."/>
            <person name="Yang D."/>
            <person name="Bader C.D."/>
            <person name="Teijaro C.N."/>
            <person name="Fluegel L."/>
            <person name="Davis C.M."/>
            <person name="Simpson J.R."/>
            <person name="Lauterbach L."/>
            <person name="Steele A.D."/>
            <person name="Gui C."/>
            <person name="Meng S."/>
            <person name="Li G."/>
            <person name="Viehrig K."/>
            <person name="Ye F."/>
            <person name="Su P."/>
            <person name="Kiefer A.F."/>
            <person name="Nichols A."/>
            <person name="Cepeda A.J."/>
            <person name="Yan W."/>
            <person name="Fan B."/>
            <person name="Jiang Y."/>
            <person name="Adhikari A."/>
            <person name="Zheng C.-J."/>
            <person name="Schuster L."/>
            <person name="Cowan T.M."/>
            <person name="Smanski M.J."/>
            <person name="Chevrette M.G."/>
            <person name="De Carvalho L.P.S."/>
            <person name="Shen B."/>
        </authorList>
    </citation>
    <scope>NUCLEOTIDE SEQUENCE [LARGE SCALE GENOMIC DNA]</scope>
    <source>
        <strain evidence="2 3">NPDC002593</strain>
    </source>
</reference>
<dbReference type="RefSeq" id="WP_387404027.1">
    <property type="nucleotide sequence ID" value="NZ_JBIAQY010000004.1"/>
</dbReference>
<dbReference type="InterPro" id="IPR027417">
    <property type="entry name" value="P-loop_NTPase"/>
</dbReference>
<accession>A0ABW6RYY6</accession>
<keyword evidence="3" id="KW-1185">Reference proteome</keyword>
<dbReference type="PANTHER" id="PTHR43384:SF14">
    <property type="entry name" value="ESX-1 SECRETION-ASSOCIATED PROTEIN ESPI"/>
    <property type="match status" value="1"/>
</dbReference>
<dbReference type="SUPFAM" id="SSF52540">
    <property type="entry name" value="P-loop containing nucleoside triphosphate hydrolases"/>
    <property type="match status" value="1"/>
</dbReference>
<dbReference type="PANTHER" id="PTHR43384">
    <property type="entry name" value="SEPTUM SITE-DETERMINING PROTEIN MIND HOMOLOG, CHLOROPLASTIC-RELATED"/>
    <property type="match status" value="1"/>
</dbReference>
<sequence>MTNEPEQIDDIGSDTSEYTAEDPVDLRRQRLRPPTETDCSPHAEAHEDADDSVDEVGDPYGIGTENLMDPVPDSREIAAVREARLAMLRTPAPGVETDPAQWGWRGKFNSLGLRLRPHRSSEEVEYRRAVERIRQPVPGTPLLVVANPKGGTGVTPAVVLLSGLLARHRGGQVVGWDANEACGTLADRVAVCTGADSVWDVLGNAGHLCSANGDASGLGRFLHRQPTLDEILASDNAPGGTACIGAPECAAIWAVLRRHRAMVVADTGNNDRAEGFRWAIQHATALVVPVIGRRDAVLAALRLLDGVADAGREDLAAAAVIVLADLGETTMAADAFTAAGPHTVLRVPFDPALAGGDRIVVARLPRPTIAAWTQVAATVVDAAADALAGRRVPLESEFIPESRWTTRGSDQPSAQSRRLLAYAMHEGPNAMTGQFRVPAVPSYPDQPGW</sequence>
<gene>
    <name evidence="2" type="ORF">ACFYXQ_15870</name>
</gene>
<organism evidence="2 3">
    <name type="scientific">Nocardia jiangxiensis</name>
    <dbReference type="NCBI Taxonomy" id="282685"/>
    <lineage>
        <taxon>Bacteria</taxon>
        <taxon>Bacillati</taxon>
        <taxon>Actinomycetota</taxon>
        <taxon>Actinomycetes</taxon>
        <taxon>Mycobacteriales</taxon>
        <taxon>Nocardiaceae</taxon>
        <taxon>Nocardia</taxon>
    </lineage>
</organism>
<feature type="region of interest" description="Disordered" evidence="1">
    <location>
        <begin position="1"/>
        <end position="63"/>
    </location>
</feature>
<dbReference type="Gene3D" id="3.40.50.300">
    <property type="entry name" value="P-loop containing nucleotide triphosphate hydrolases"/>
    <property type="match status" value="1"/>
</dbReference>
<name>A0ABW6RYY6_9NOCA</name>
<dbReference type="Proteomes" id="UP001601992">
    <property type="component" value="Unassembled WGS sequence"/>
</dbReference>
<feature type="compositionally biased region" description="Basic and acidic residues" evidence="1">
    <location>
        <begin position="24"/>
        <end position="46"/>
    </location>
</feature>